<sequence length="363" mass="40970">MKILMINDSLKPSGGAEEVFLDEAAGLEKRGHQIILRDEQNLHLGSFASETFDLISLHNVFDPDLYEKLVSIAPTIHYVHDHRTYSVGSSRYHFRSNEICTAPLGLTHNLSYAYLEKCASRNLLKLITETFRKKRLLKIHNQLKKVIANSNYVKDQLVKNGVNKDLIEVVYPSRAEYRVEGQVTTDKPVVLFAGRLFVEKGAEYAIRAMQKVGNAYLWILGTGWDESRLKTMVKELNLETKVKFLGWLDKKEIGKIYEAATVGVVPSIWPEPFGLSGTNFMSLGKPVVGFDSGGIKEWLTDGETGFLVKRLDVQSLASSINTLLEDDTLRKKMGARAKAVFEEKFSLNVHLDKMEQVFSEVVK</sequence>
<organism evidence="3 4">
    <name type="scientific">Candidatus Woykebacteria bacterium RIFCSPHIGHO2_02_FULL_43_16b</name>
    <dbReference type="NCBI Taxonomy" id="1802601"/>
    <lineage>
        <taxon>Bacteria</taxon>
        <taxon>Candidatus Woykeibacteriota</taxon>
    </lineage>
</organism>
<dbReference type="AlphaFoldDB" id="A0A1G1WPX0"/>
<dbReference type="Pfam" id="PF13439">
    <property type="entry name" value="Glyco_transf_4"/>
    <property type="match status" value="1"/>
</dbReference>
<evidence type="ECO:0008006" key="5">
    <source>
        <dbReference type="Google" id="ProtNLM"/>
    </source>
</evidence>
<dbReference type="SUPFAM" id="SSF53756">
    <property type="entry name" value="UDP-Glycosyltransferase/glycogen phosphorylase"/>
    <property type="match status" value="1"/>
</dbReference>
<feature type="domain" description="Glycosyltransferase subfamily 4-like N-terminal" evidence="2">
    <location>
        <begin position="14"/>
        <end position="172"/>
    </location>
</feature>
<evidence type="ECO:0000313" key="3">
    <source>
        <dbReference type="EMBL" id="OGY29744.1"/>
    </source>
</evidence>
<dbReference type="CDD" id="cd03801">
    <property type="entry name" value="GT4_PimA-like"/>
    <property type="match status" value="1"/>
</dbReference>
<dbReference type="InterPro" id="IPR001296">
    <property type="entry name" value="Glyco_trans_1"/>
</dbReference>
<evidence type="ECO:0000259" key="1">
    <source>
        <dbReference type="Pfam" id="PF00534"/>
    </source>
</evidence>
<accession>A0A1G1WPX0</accession>
<dbReference type="EMBL" id="MHCX01000014">
    <property type="protein sequence ID" value="OGY29744.1"/>
    <property type="molecule type" value="Genomic_DNA"/>
</dbReference>
<dbReference type="PANTHER" id="PTHR12526">
    <property type="entry name" value="GLYCOSYLTRANSFERASE"/>
    <property type="match status" value="1"/>
</dbReference>
<name>A0A1G1WPX0_9BACT</name>
<feature type="domain" description="Glycosyl transferase family 1" evidence="1">
    <location>
        <begin position="174"/>
        <end position="339"/>
    </location>
</feature>
<comment type="caution">
    <text evidence="3">The sequence shown here is derived from an EMBL/GenBank/DDBJ whole genome shotgun (WGS) entry which is preliminary data.</text>
</comment>
<protein>
    <recommendedName>
        <fullName evidence="5">Glycosyl transferase family 1 domain-containing protein</fullName>
    </recommendedName>
</protein>
<dbReference type="InterPro" id="IPR028098">
    <property type="entry name" value="Glyco_trans_4-like_N"/>
</dbReference>
<dbReference type="Gene3D" id="3.40.50.2000">
    <property type="entry name" value="Glycogen Phosphorylase B"/>
    <property type="match status" value="2"/>
</dbReference>
<gene>
    <name evidence="3" type="ORF">A3J50_00795</name>
</gene>
<reference evidence="3 4" key="1">
    <citation type="journal article" date="2016" name="Nat. Commun.">
        <title>Thousands of microbial genomes shed light on interconnected biogeochemical processes in an aquifer system.</title>
        <authorList>
            <person name="Anantharaman K."/>
            <person name="Brown C.T."/>
            <person name="Hug L.A."/>
            <person name="Sharon I."/>
            <person name="Castelle C.J."/>
            <person name="Probst A.J."/>
            <person name="Thomas B.C."/>
            <person name="Singh A."/>
            <person name="Wilkins M.J."/>
            <person name="Karaoz U."/>
            <person name="Brodie E.L."/>
            <person name="Williams K.H."/>
            <person name="Hubbard S.S."/>
            <person name="Banfield J.F."/>
        </authorList>
    </citation>
    <scope>NUCLEOTIDE SEQUENCE [LARGE SCALE GENOMIC DNA]</scope>
</reference>
<proteinExistence type="predicted"/>
<dbReference type="Proteomes" id="UP000177821">
    <property type="component" value="Unassembled WGS sequence"/>
</dbReference>
<evidence type="ECO:0000313" key="4">
    <source>
        <dbReference type="Proteomes" id="UP000177821"/>
    </source>
</evidence>
<dbReference type="Pfam" id="PF00534">
    <property type="entry name" value="Glycos_transf_1"/>
    <property type="match status" value="1"/>
</dbReference>
<dbReference type="GO" id="GO:0016757">
    <property type="term" value="F:glycosyltransferase activity"/>
    <property type="evidence" value="ECO:0007669"/>
    <property type="project" value="InterPro"/>
</dbReference>
<evidence type="ECO:0000259" key="2">
    <source>
        <dbReference type="Pfam" id="PF13439"/>
    </source>
</evidence>